<reference evidence="1 2" key="2">
    <citation type="submission" date="2009-02" db="EMBL/GenBank/DDBJ databases">
        <title>Draft genome sequence of Clostridium methylpentosum (DSM 5476).</title>
        <authorList>
            <person name="Sudarsanam P."/>
            <person name="Ley R."/>
            <person name="Guruge J."/>
            <person name="Turnbaugh P.J."/>
            <person name="Mahowald M."/>
            <person name="Liep D."/>
            <person name="Gordon J."/>
        </authorList>
    </citation>
    <scope>NUCLEOTIDE SEQUENCE [LARGE SCALE GENOMIC DNA]</scope>
    <source>
        <strain evidence="1 2">DSM 5476</strain>
    </source>
</reference>
<organism evidence="1 2">
    <name type="scientific">[Clostridium] methylpentosum DSM 5476</name>
    <dbReference type="NCBI Taxonomy" id="537013"/>
    <lineage>
        <taxon>Bacteria</taxon>
        <taxon>Bacillati</taxon>
        <taxon>Bacillota</taxon>
        <taxon>Clostridia</taxon>
        <taxon>Eubacteriales</taxon>
        <taxon>Oscillospiraceae</taxon>
        <taxon>Oscillospiraceae incertae sedis</taxon>
    </lineage>
</organism>
<accession>C0E9T2</accession>
<name>C0E9T2_9FIRM</name>
<protein>
    <submittedName>
        <fullName evidence="1">Uncharacterized protein</fullName>
    </submittedName>
</protein>
<dbReference type="EMBL" id="ACEC01000022">
    <property type="protein sequence ID" value="EEG31767.1"/>
    <property type="molecule type" value="Genomic_DNA"/>
</dbReference>
<dbReference type="Proteomes" id="UP000003340">
    <property type="component" value="Unassembled WGS sequence"/>
</dbReference>
<gene>
    <name evidence="1" type="ORF">CLOSTMETH_00583</name>
</gene>
<dbReference type="HOGENOM" id="CLU_2599862_0_0_9"/>
<sequence>MLFDITYTFFVLILNCFSSLLRSKDNVALAHPLRMPMLFVLFAIKSSFLSLYSSLNNPMNRGLRLCRKFEKALETNMKE</sequence>
<dbReference type="AlphaFoldDB" id="C0E9T2"/>
<evidence type="ECO:0000313" key="1">
    <source>
        <dbReference type="EMBL" id="EEG31767.1"/>
    </source>
</evidence>
<evidence type="ECO:0000313" key="2">
    <source>
        <dbReference type="Proteomes" id="UP000003340"/>
    </source>
</evidence>
<keyword evidence="2" id="KW-1185">Reference proteome</keyword>
<dbReference type="STRING" id="537013.CLOSTMETH_00583"/>
<comment type="caution">
    <text evidence="1">The sequence shown here is derived from an EMBL/GenBank/DDBJ whole genome shotgun (WGS) entry which is preliminary data.</text>
</comment>
<proteinExistence type="predicted"/>
<reference evidence="1 2" key="1">
    <citation type="submission" date="2009-01" db="EMBL/GenBank/DDBJ databases">
        <authorList>
            <person name="Fulton L."/>
            <person name="Clifton S."/>
            <person name="Fulton B."/>
            <person name="Xu J."/>
            <person name="Minx P."/>
            <person name="Pepin K.H."/>
            <person name="Johnson M."/>
            <person name="Bhonagiri V."/>
            <person name="Nash W.E."/>
            <person name="Mardis E.R."/>
            <person name="Wilson R.K."/>
        </authorList>
    </citation>
    <scope>NUCLEOTIDE SEQUENCE [LARGE SCALE GENOMIC DNA]</scope>
    <source>
        <strain evidence="1 2">DSM 5476</strain>
    </source>
</reference>